<evidence type="ECO:0000313" key="2">
    <source>
        <dbReference type="EMBL" id="AGS40572.1"/>
    </source>
</evidence>
<dbReference type="InterPro" id="IPR001173">
    <property type="entry name" value="Glyco_trans_2-like"/>
</dbReference>
<dbReference type="KEGG" id="cza:CYCME_2260"/>
<name>S5TI59_9GAMM</name>
<reference evidence="3" key="2">
    <citation type="journal article" date="2016" name="Environ. Microbiol. Rep.">
        <title>Analysis of defence systems and a conjugative IncP-1 plasmid in the marine polyaromatic hydrocarbons-degrading bacterium Cycloclasticus sp. 78-ME.</title>
        <authorList>
            <person name="Yakimov M.M."/>
            <person name="Crisafi F."/>
            <person name="Messina E."/>
            <person name="Smedile F."/>
            <person name="Lopatina A."/>
            <person name="Denaro R."/>
            <person name="Pieper D.H."/>
            <person name="Golyshin P.N."/>
            <person name="Giuliano L."/>
        </authorList>
    </citation>
    <scope>NUCLEOTIDE SEQUENCE [LARGE SCALE GENOMIC DNA]</scope>
    <source>
        <strain evidence="3">78-ME</strain>
    </source>
</reference>
<accession>S5TI59</accession>
<dbReference type="AlphaFoldDB" id="S5TI59"/>
<dbReference type="GO" id="GO:0016740">
    <property type="term" value="F:transferase activity"/>
    <property type="evidence" value="ECO:0007669"/>
    <property type="project" value="UniProtKB-KW"/>
</dbReference>
<feature type="domain" description="Glycosyltransferase 2-like" evidence="1">
    <location>
        <begin position="9"/>
        <end position="114"/>
    </location>
</feature>
<dbReference type="SUPFAM" id="SSF53448">
    <property type="entry name" value="Nucleotide-diphospho-sugar transferases"/>
    <property type="match status" value="1"/>
</dbReference>
<dbReference type="Pfam" id="PF00535">
    <property type="entry name" value="Glycos_transf_2"/>
    <property type="match status" value="1"/>
</dbReference>
<evidence type="ECO:0000313" key="3">
    <source>
        <dbReference type="Proteomes" id="UP000015380"/>
    </source>
</evidence>
<dbReference type="PATRIC" id="fig|1198232.3.peg.2230"/>
<organism evidence="2 3">
    <name type="scientific">Cycloclasticus zancles 78-ME</name>
    <dbReference type="NCBI Taxonomy" id="1198232"/>
    <lineage>
        <taxon>Bacteria</taxon>
        <taxon>Pseudomonadati</taxon>
        <taxon>Pseudomonadota</taxon>
        <taxon>Gammaproteobacteria</taxon>
        <taxon>Thiotrichales</taxon>
        <taxon>Piscirickettsiaceae</taxon>
        <taxon>Cycloclasticus</taxon>
    </lineage>
</organism>
<dbReference type="Gene3D" id="3.90.550.10">
    <property type="entry name" value="Spore Coat Polysaccharide Biosynthesis Protein SpsA, Chain A"/>
    <property type="match status" value="1"/>
</dbReference>
<dbReference type="Proteomes" id="UP000015380">
    <property type="component" value="Chromosome"/>
</dbReference>
<sequence length="308" mass="35802">MHSNICSPIVLFVYNRPWHTKQTIKSLQRNELASESELFIYSDAAKTHKDAASVKEVRDYIHVVTGFKRIQIIERDKNWGLADSIIDGVTRIVNEYGKIIVLEDDLVTSPYFLKFMNDALNVYENEERVMHISGWNYPLQQEGYDETLFIRGTSCWGWATWADSWACFEKNTQKLFGTFSANDRYRLDYDGVADMWRQVELNHVKKINTWAIFWYTSVFKRNGLCLHPTKTLVCNIGHDGSGEHCGVSKMYEYDLSNEQVQIFSDEIVENKNAMLEIKGFLNKNKRSFPAKCFAILKRVIGKFSAERL</sequence>
<proteinExistence type="predicted"/>
<dbReference type="EMBL" id="CP005996">
    <property type="protein sequence ID" value="AGS40572.1"/>
    <property type="molecule type" value="Genomic_DNA"/>
</dbReference>
<evidence type="ECO:0000259" key="1">
    <source>
        <dbReference type="Pfam" id="PF00535"/>
    </source>
</evidence>
<dbReference type="HOGENOM" id="CLU_054735_1_0_6"/>
<dbReference type="InterPro" id="IPR029044">
    <property type="entry name" value="Nucleotide-diphossugar_trans"/>
</dbReference>
<keyword evidence="3" id="KW-1185">Reference proteome</keyword>
<reference evidence="2 3" key="1">
    <citation type="submission" date="2013-05" db="EMBL/GenBank/DDBJ databases">
        <title>Between feast and famine: a lifestyle of most important marine PAH-degrading bacterium Cycloclasticus sp. 7ME.</title>
        <authorList>
            <person name="Yakimov M.M."/>
            <person name="Messina E."/>
            <person name="Genovese M."/>
            <person name="Denaro R."/>
            <person name="Crisafi F."/>
            <person name="Russo D."/>
            <person name="Cappello S."/>
            <person name="Santisi S."/>
            <person name="Smedile F."/>
            <person name="Golyshina O.V."/>
            <person name="Tran H."/>
            <person name="Pieper D.H."/>
            <person name="Golyshin P.N."/>
            <person name="Giuliano L."/>
        </authorList>
    </citation>
    <scope>NUCLEOTIDE SEQUENCE [LARGE SCALE GENOMIC DNA]</scope>
    <source>
        <strain evidence="2 3">78-ME</strain>
    </source>
</reference>
<protein>
    <submittedName>
        <fullName evidence="2">Sugar transferase</fullName>
    </submittedName>
</protein>
<dbReference type="RefSeq" id="WP_020933060.1">
    <property type="nucleotide sequence ID" value="NC_021917.1"/>
</dbReference>
<keyword evidence="2" id="KW-0808">Transferase</keyword>
<dbReference type="eggNOG" id="COG1216">
    <property type="taxonomic scope" value="Bacteria"/>
</dbReference>
<gene>
    <name evidence="2" type="ORF">CYCME_2260</name>
</gene>